<gene>
    <name evidence="1" type="ORF">DF3PB_3190001</name>
</gene>
<dbReference type="AlphaFoldDB" id="A0A380TGF3"/>
<protein>
    <submittedName>
        <fullName evidence="1">Adenine phosphoribosyltransferase</fullName>
        <ecNumber evidence="1">2.4.2.7</ecNumber>
    </submittedName>
</protein>
<dbReference type="GO" id="GO:0003999">
    <property type="term" value="F:adenine phosphoribosyltransferase activity"/>
    <property type="evidence" value="ECO:0007669"/>
    <property type="project" value="UniProtKB-EC"/>
</dbReference>
<dbReference type="Gene3D" id="3.40.50.2020">
    <property type="match status" value="1"/>
</dbReference>
<dbReference type="CDD" id="cd06223">
    <property type="entry name" value="PRTases_typeI"/>
    <property type="match status" value="1"/>
</dbReference>
<dbReference type="EMBL" id="UIDG01000245">
    <property type="protein sequence ID" value="SUS06734.1"/>
    <property type="molecule type" value="Genomic_DNA"/>
</dbReference>
<keyword evidence="1" id="KW-0328">Glycosyltransferase</keyword>
<proteinExistence type="predicted"/>
<dbReference type="InterPro" id="IPR000836">
    <property type="entry name" value="PRTase_dom"/>
</dbReference>
<evidence type="ECO:0000313" key="1">
    <source>
        <dbReference type="EMBL" id="SUS06734.1"/>
    </source>
</evidence>
<sequence length="45" mass="4943">MTAAIELFRKMGADVVGAACLIELTFLNGRQRLDVPFNALVAYDQ</sequence>
<dbReference type="InterPro" id="IPR029057">
    <property type="entry name" value="PRTase-like"/>
</dbReference>
<name>A0A380TGF3_9ZZZZ</name>
<keyword evidence="1" id="KW-0808">Transferase</keyword>
<organism evidence="1">
    <name type="scientific">metagenome</name>
    <dbReference type="NCBI Taxonomy" id="256318"/>
    <lineage>
        <taxon>unclassified sequences</taxon>
        <taxon>metagenomes</taxon>
    </lineage>
</organism>
<reference evidence="1" key="1">
    <citation type="submission" date="2018-07" db="EMBL/GenBank/DDBJ databases">
        <authorList>
            <person name="Quirk P.G."/>
            <person name="Krulwich T.A."/>
        </authorList>
    </citation>
    <scope>NUCLEOTIDE SEQUENCE</scope>
</reference>
<accession>A0A380TGF3</accession>
<dbReference type="EC" id="2.4.2.7" evidence="1"/>
<dbReference type="SUPFAM" id="SSF53271">
    <property type="entry name" value="PRTase-like"/>
    <property type="match status" value="1"/>
</dbReference>